<keyword evidence="4" id="KW-1003">Cell membrane</keyword>
<evidence type="ECO:0000256" key="7">
    <source>
        <dbReference type="ARBA" id="ARBA00023136"/>
    </source>
</evidence>
<evidence type="ECO:0000256" key="2">
    <source>
        <dbReference type="ARBA" id="ARBA00007069"/>
    </source>
</evidence>
<dbReference type="InterPro" id="IPR000515">
    <property type="entry name" value="MetI-like"/>
</dbReference>
<name>A0A4R4ZNF0_9ACTN</name>
<dbReference type="OrthoDB" id="8404154at2"/>
<reference evidence="10 11" key="1">
    <citation type="submission" date="2019-03" db="EMBL/GenBank/DDBJ databases">
        <title>Draft genome sequences of novel Actinobacteria.</title>
        <authorList>
            <person name="Sahin N."/>
            <person name="Ay H."/>
            <person name="Saygin H."/>
        </authorList>
    </citation>
    <scope>NUCLEOTIDE SEQUENCE [LARGE SCALE GENOMIC DNA]</scope>
    <source>
        <strain evidence="10 11">JCM 13523</strain>
    </source>
</reference>
<dbReference type="InterPro" id="IPR035906">
    <property type="entry name" value="MetI-like_sf"/>
</dbReference>
<feature type="transmembrane region" description="Helical" evidence="8">
    <location>
        <begin position="246"/>
        <end position="265"/>
    </location>
</feature>
<feature type="transmembrane region" description="Helical" evidence="8">
    <location>
        <begin position="56"/>
        <end position="78"/>
    </location>
</feature>
<organism evidence="10 11">
    <name type="scientific">Kribbella antibiotica</name>
    <dbReference type="NCBI Taxonomy" id="190195"/>
    <lineage>
        <taxon>Bacteria</taxon>
        <taxon>Bacillati</taxon>
        <taxon>Actinomycetota</taxon>
        <taxon>Actinomycetes</taxon>
        <taxon>Propionibacteriales</taxon>
        <taxon>Kribbellaceae</taxon>
        <taxon>Kribbella</taxon>
    </lineage>
</organism>
<comment type="subcellular location">
    <subcellularLocation>
        <location evidence="1 8">Cell membrane</location>
        <topology evidence="1 8">Multi-pass membrane protein</topology>
    </subcellularLocation>
</comment>
<dbReference type="PROSITE" id="PS50928">
    <property type="entry name" value="ABC_TM1"/>
    <property type="match status" value="1"/>
</dbReference>
<comment type="similarity">
    <text evidence="2">Belongs to the binding-protein-dependent transport system permease family. CysTW subfamily.</text>
</comment>
<dbReference type="SUPFAM" id="SSF161098">
    <property type="entry name" value="MetI-like"/>
    <property type="match status" value="1"/>
</dbReference>
<evidence type="ECO:0000256" key="3">
    <source>
        <dbReference type="ARBA" id="ARBA00022448"/>
    </source>
</evidence>
<keyword evidence="11" id="KW-1185">Reference proteome</keyword>
<proteinExistence type="inferred from homology"/>
<evidence type="ECO:0000313" key="10">
    <source>
        <dbReference type="EMBL" id="TDD59269.1"/>
    </source>
</evidence>
<dbReference type="Gene3D" id="1.10.3720.10">
    <property type="entry name" value="MetI-like"/>
    <property type="match status" value="1"/>
</dbReference>
<evidence type="ECO:0000256" key="4">
    <source>
        <dbReference type="ARBA" id="ARBA00022475"/>
    </source>
</evidence>
<evidence type="ECO:0000256" key="5">
    <source>
        <dbReference type="ARBA" id="ARBA00022692"/>
    </source>
</evidence>
<comment type="caution">
    <text evidence="10">The sequence shown here is derived from an EMBL/GenBank/DDBJ whole genome shotgun (WGS) entry which is preliminary data.</text>
</comment>
<dbReference type="GO" id="GO:0055085">
    <property type="term" value="P:transmembrane transport"/>
    <property type="evidence" value="ECO:0007669"/>
    <property type="project" value="InterPro"/>
</dbReference>
<protein>
    <submittedName>
        <fullName evidence="10">ABC transporter permease subunit</fullName>
    </submittedName>
</protein>
<feature type="domain" description="ABC transmembrane type-1" evidence="9">
    <location>
        <begin position="50"/>
        <end position="264"/>
    </location>
</feature>
<dbReference type="PANTHER" id="PTHR42929">
    <property type="entry name" value="INNER MEMBRANE ABC TRANSPORTER PERMEASE PROTEIN YDCU-RELATED-RELATED"/>
    <property type="match status" value="1"/>
</dbReference>
<dbReference type="EMBL" id="SMKX01000038">
    <property type="protein sequence ID" value="TDD59269.1"/>
    <property type="molecule type" value="Genomic_DNA"/>
</dbReference>
<keyword evidence="6 8" id="KW-1133">Transmembrane helix</keyword>
<dbReference type="AlphaFoldDB" id="A0A4R4ZNF0"/>
<accession>A0A4R4ZNF0</accession>
<keyword evidence="5 8" id="KW-0812">Transmembrane</keyword>
<evidence type="ECO:0000259" key="9">
    <source>
        <dbReference type="PROSITE" id="PS50928"/>
    </source>
</evidence>
<dbReference type="Pfam" id="PF00528">
    <property type="entry name" value="BPD_transp_1"/>
    <property type="match status" value="1"/>
</dbReference>
<evidence type="ECO:0000256" key="1">
    <source>
        <dbReference type="ARBA" id="ARBA00004651"/>
    </source>
</evidence>
<gene>
    <name evidence="10" type="ORF">E1263_15835</name>
</gene>
<dbReference type="GO" id="GO:0005886">
    <property type="term" value="C:plasma membrane"/>
    <property type="evidence" value="ECO:0007669"/>
    <property type="project" value="UniProtKB-SubCell"/>
</dbReference>
<dbReference type="CDD" id="cd06261">
    <property type="entry name" value="TM_PBP2"/>
    <property type="match status" value="1"/>
</dbReference>
<dbReference type="PANTHER" id="PTHR42929:SF1">
    <property type="entry name" value="INNER MEMBRANE ABC TRANSPORTER PERMEASE PROTEIN YDCU-RELATED"/>
    <property type="match status" value="1"/>
</dbReference>
<feature type="transmembrane region" description="Helical" evidence="8">
    <location>
        <begin position="138"/>
        <end position="161"/>
    </location>
</feature>
<keyword evidence="7 8" id="KW-0472">Membrane</keyword>
<evidence type="ECO:0000256" key="6">
    <source>
        <dbReference type="ARBA" id="ARBA00022989"/>
    </source>
</evidence>
<keyword evidence="3 8" id="KW-0813">Transport</keyword>
<feature type="transmembrane region" description="Helical" evidence="8">
    <location>
        <begin position="182"/>
        <end position="204"/>
    </location>
</feature>
<feature type="transmembrane region" description="Helical" evidence="8">
    <location>
        <begin position="90"/>
        <end position="118"/>
    </location>
</feature>
<sequence length="274" mass="28583">MAGLSPFLLYVAIFLGAPTVVLAVGAFRGPDGWTLENLHAAFTGVYGDAFVVSTELSLISAVISAVVGLAVAFVIAAAPEEGPLRQVVSTASGVLANFGGVPLAFAFIAAFGPVGMVTRWLSTNGVDISSFSLHLFDLSGLVVVYLYFQIPLMVLVILPALEGLRPQWVEAARSLGSSRWQYWRLVGGPLLFPPFAGALLLLFANSFASYATAAALTSGSIPLVPIQIGQVMSGNVAAGQENVGKALGLGAIVLVALAMGGYGWAQRKTTRWLR</sequence>
<dbReference type="Proteomes" id="UP000295124">
    <property type="component" value="Unassembled WGS sequence"/>
</dbReference>
<evidence type="ECO:0000256" key="8">
    <source>
        <dbReference type="RuleBase" id="RU363032"/>
    </source>
</evidence>
<evidence type="ECO:0000313" key="11">
    <source>
        <dbReference type="Proteomes" id="UP000295124"/>
    </source>
</evidence>